<evidence type="ECO:0000259" key="5">
    <source>
        <dbReference type="PROSITE" id="PS50966"/>
    </source>
</evidence>
<keyword evidence="3" id="KW-0862">Zinc</keyword>
<dbReference type="PROSITE" id="PS50966">
    <property type="entry name" value="ZF_SWIM"/>
    <property type="match status" value="1"/>
</dbReference>
<dbReference type="AlphaFoldDB" id="A0A445BGB3"/>
<dbReference type="EMBL" id="SDMP01000009">
    <property type="protein sequence ID" value="RYR37718.1"/>
    <property type="molecule type" value="Genomic_DNA"/>
</dbReference>
<dbReference type="Proteomes" id="UP000289738">
    <property type="component" value="Chromosome A09"/>
</dbReference>
<dbReference type="SMART" id="SM00575">
    <property type="entry name" value="ZnF_PMZ"/>
    <property type="match status" value="1"/>
</dbReference>
<comment type="caution">
    <text evidence="6">The sequence shown here is derived from an EMBL/GenBank/DDBJ whole genome shotgun (WGS) entry which is preliminary data.</text>
</comment>
<evidence type="ECO:0000256" key="4">
    <source>
        <dbReference type="PROSITE-ProRule" id="PRU00325"/>
    </source>
</evidence>
<organism evidence="6 7">
    <name type="scientific">Arachis hypogaea</name>
    <name type="common">Peanut</name>
    <dbReference type="NCBI Taxonomy" id="3818"/>
    <lineage>
        <taxon>Eukaryota</taxon>
        <taxon>Viridiplantae</taxon>
        <taxon>Streptophyta</taxon>
        <taxon>Embryophyta</taxon>
        <taxon>Tracheophyta</taxon>
        <taxon>Spermatophyta</taxon>
        <taxon>Magnoliopsida</taxon>
        <taxon>eudicotyledons</taxon>
        <taxon>Gunneridae</taxon>
        <taxon>Pentapetalae</taxon>
        <taxon>rosids</taxon>
        <taxon>fabids</taxon>
        <taxon>Fabales</taxon>
        <taxon>Fabaceae</taxon>
        <taxon>Papilionoideae</taxon>
        <taxon>50 kb inversion clade</taxon>
        <taxon>dalbergioids sensu lato</taxon>
        <taxon>Dalbergieae</taxon>
        <taxon>Pterocarpus clade</taxon>
        <taxon>Arachis</taxon>
    </lineage>
</organism>
<sequence>MDALRMLSCEMADWAGRFNKEIWLQHCDGGCRVENMTTNLSKCINEVLKDARTTDCSSCSSGRVRRHRLKWQRIISIHNGYRLRLKRIERGSFYVRLSSGTCNCRLFQSLHFSCRHALAACATADIEWGPYVHPVYF</sequence>
<dbReference type="InterPro" id="IPR006564">
    <property type="entry name" value="Znf_PMZ"/>
</dbReference>
<proteinExistence type="predicted"/>
<accession>A0A445BGB3</accession>
<evidence type="ECO:0000313" key="7">
    <source>
        <dbReference type="Proteomes" id="UP000289738"/>
    </source>
</evidence>
<dbReference type="GO" id="GO:0008270">
    <property type="term" value="F:zinc ion binding"/>
    <property type="evidence" value="ECO:0007669"/>
    <property type="project" value="UniProtKB-KW"/>
</dbReference>
<feature type="domain" description="SWIM-type" evidence="5">
    <location>
        <begin position="93"/>
        <end position="125"/>
    </location>
</feature>
<evidence type="ECO:0000256" key="3">
    <source>
        <dbReference type="ARBA" id="ARBA00022833"/>
    </source>
</evidence>
<dbReference type="Pfam" id="PF04434">
    <property type="entry name" value="SWIM"/>
    <property type="match status" value="1"/>
</dbReference>
<evidence type="ECO:0000256" key="1">
    <source>
        <dbReference type="ARBA" id="ARBA00022723"/>
    </source>
</evidence>
<evidence type="ECO:0000313" key="6">
    <source>
        <dbReference type="EMBL" id="RYR37718.1"/>
    </source>
</evidence>
<keyword evidence="1" id="KW-0479">Metal-binding</keyword>
<dbReference type="InterPro" id="IPR007527">
    <property type="entry name" value="Znf_SWIM"/>
</dbReference>
<keyword evidence="7" id="KW-1185">Reference proteome</keyword>
<name>A0A445BGB3_ARAHY</name>
<evidence type="ECO:0000256" key="2">
    <source>
        <dbReference type="ARBA" id="ARBA00022771"/>
    </source>
</evidence>
<protein>
    <recommendedName>
        <fullName evidence="5">SWIM-type domain-containing protein</fullName>
    </recommendedName>
</protein>
<reference evidence="6 7" key="1">
    <citation type="submission" date="2019-01" db="EMBL/GenBank/DDBJ databases">
        <title>Sequencing of cultivated peanut Arachis hypogaea provides insights into genome evolution and oil improvement.</title>
        <authorList>
            <person name="Chen X."/>
        </authorList>
    </citation>
    <scope>NUCLEOTIDE SEQUENCE [LARGE SCALE GENOMIC DNA]</scope>
    <source>
        <strain evidence="7">cv. Fuhuasheng</strain>
        <tissue evidence="6">Leaves</tissue>
    </source>
</reference>
<gene>
    <name evidence="6" type="ORF">Ahy_A09g042597</name>
</gene>
<keyword evidence="2 4" id="KW-0863">Zinc-finger</keyword>